<dbReference type="KEGG" id="pfer:IRI77_32490"/>
<sequence length="268" mass="30155">MIRLRGPLGMLAWFVFSACIHAQPSAQAKWIQRLLPPEARIIETADVKTSKGQPRSLVLWMLHPTKIRRDREDLTCIDDVYGDHWYGPTRLSLLDAGRKSLINTIEVQDLLMTDGESGDAFAIPFLVSKVAYEVPRVDRQGEGAPLILSLRDLTGEGVAGQFVLASFMACGITGTSVFGYSSRRDQAAQYQVEIIEEGKKPELAWWAPKIFHAQPVRPGKWDYTWKPGHGCDCAIHEQVEFDRMRQVFVAQRQVTPDASLVVPKSREH</sequence>
<keyword evidence="3" id="KW-1185">Reference proteome</keyword>
<name>A0A7S7SIV8_PALFE</name>
<dbReference type="Proteomes" id="UP000593892">
    <property type="component" value="Chromosome"/>
</dbReference>
<gene>
    <name evidence="2" type="ORF">IRI77_32490</name>
</gene>
<organism evidence="2 3">
    <name type="scientific">Paludibaculum fermentans</name>
    <dbReference type="NCBI Taxonomy" id="1473598"/>
    <lineage>
        <taxon>Bacteria</taxon>
        <taxon>Pseudomonadati</taxon>
        <taxon>Acidobacteriota</taxon>
        <taxon>Terriglobia</taxon>
        <taxon>Bryobacterales</taxon>
        <taxon>Bryobacteraceae</taxon>
        <taxon>Paludibaculum</taxon>
    </lineage>
</organism>
<feature type="chain" id="PRO_5033008162" evidence="1">
    <location>
        <begin position="23"/>
        <end position="268"/>
    </location>
</feature>
<keyword evidence="1" id="KW-0732">Signal</keyword>
<evidence type="ECO:0000313" key="3">
    <source>
        <dbReference type="Proteomes" id="UP000593892"/>
    </source>
</evidence>
<proteinExistence type="predicted"/>
<dbReference type="PROSITE" id="PS51257">
    <property type="entry name" value="PROKAR_LIPOPROTEIN"/>
    <property type="match status" value="1"/>
</dbReference>
<evidence type="ECO:0000313" key="2">
    <source>
        <dbReference type="EMBL" id="QOY87427.1"/>
    </source>
</evidence>
<evidence type="ECO:0000256" key="1">
    <source>
        <dbReference type="SAM" id="SignalP"/>
    </source>
</evidence>
<dbReference type="AlphaFoldDB" id="A0A7S7SIV8"/>
<accession>A0A7S7SIV8</accession>
<feature type="signal peptide" evidence="1">
    <location>
        <begin position="1"/>
        <end position="22"/>
    </location>
</feature>
<reference evidence="2 3" key="1">
    <citation type="submission" date="2020-10" db="EMBL/GenBank/DDBJ databases">
        <title>Complete genome sequence of Paludibaculum fermentans P105T, a facultatively anaerobic acidobacterium capable of dissimilatory Fe(III) reduction.</title>
        <authorList>
            <person name="Dedysh S.N."/>
            <person name="Beletsky A.V."/>
            <person name="Kulichevskaya I.S."/>
            <person name="Mardanov A.V."/>
            <person name="Ravin N.V."/>
        </authorList>
    </citation>
    <scope>NUCLEOTIDE SEQUENCE [LARGE SCALE GENOMIC DNA]</scope>
    <source>
        <strain evidence="2 3">P105</strain>
    </source>
</reference>
<dbReference type="RefSeq" id="WP_194449096.1">
    <property type="nucleotide sequence ID" value="NZ_CP063849.1"/>
</dbReference>
<protein>
    <submittedName>
        <fullName evidence="2">Uncharacterized protein</fullName>
    </submittedName>
</protein>
<dbReference type="EMBL" id="CP063849">
    <property type="protein sequence ID" value="QOY87427.1"/>
    <property type="molecule type" value="Genomic_DNA"/>
</dbReference>